<keyword evidence="1" id="KW-0732">Signal</keyword>
<name>A0A420Y8G8_9PEZI</name>
<evidence type="ECO:0000313" key="3">
    <source>
        <dbReference type="Proteomes" id="UP000275385"/>
    </source>
</evidence>
<protein>
    <submittedName>
        <fullName evidence="2">Uncharacterized protein</fullName>
    </submittedName>
</protein>
<feature type="signal peptide" evidence="1">
    <location>
        <begin position="1"/>
        <end position="21"/>
    </location>
</feature>
<evidence type="ECO:0000313" key="2">
    <source>
        <dbReference type="EMBL" id="RKU44196.1"/>
    </source>
</evidence>
<dbReference type="Proteomes" id="UP000275385">
    <property type="component" value="Unassembled WGS sequence"/>
</dbReference>
<keyword evidence="3" id="KW-1185">Reference proteome</keyword>
<evidence type="ECO:0000256" key="1">
    <source>
        <dbReference type="SAM" id="SignalP"/>
    </source>
</evidence>
<comment type="caution">
    <text evidence="2">The sequence shown here is derived from an EMBL/GenBank/DDBJ whole genome shotgun (WGS) entry which is preliminary data.</text>
</comment>
<proteinExistence type="predicted"/>
<organism evidence="2 3">
    <name type="scientific">Coniochaeta pulveracea</name>
    <dbReference type="NCBI Taxonomy" id="177199"/>
    <lineage>
        <taxon>Eukaryota</taxon>
        <taxon>Fungi</taxon>
        <taxon>Dikarya</taxon>
        <taxon>Ascomycota</taxon>
        <taxon>Pezizomycotina</taxon>
        <taxon>Sordariomycetes</taxon>
        <taxon>Sordariomycetidae</taxon>
        <taxon>Coniochaetales</taxon>
        <taxon>Coniochaetaceae</taxon>
        <taxon>Coniochaeta</taxon>
    </lineage>
</organism>
<dbReference type="OrthoDB" id="4733706at2759"/>
<gene>
    <name evidence="2" type="ORF">DL546_001306</name>
</gene>
<feature type="chain" id="PRO_5019439467" evidence="1">
    <location>
        <begin position="22"/>
        <end position="646"/>
    </location>
</feature>
<dbReference type="STRING" id="177199.A0A420Y8G8"/>
<dbReference type="EMBL" id="QVQW01000033">
    <property type="protein sequence ID" value="RKU44196.1"/>
    <property type="molecule type" value="Genomic_DNA"/>
</dbReference>
<accession>A0A420Y8G8</accession>
<dbReference type="AlphaFoldDB" id="A0A420Y8G8"/>
<sequence length="646" mass="66258">MFFSAFCTAAAAALLTSLCSATPTPVDLVVAKPQHDLVYREALELAHQPRLDKRLSADFEMTRVWKNEVLFAGSWADHDDSGVAESVSLAVTCVDCYTKGSVTAKLTDEDLINPTVRLEFHGVEAYVDMEVAVSAGATYAVNLFASNSPIGLGFPGLSVGVVFYVDLVFSLTEQIDLEGGFYVKLDDRAYLEASVFGGEITDHFFDGLSSKSLLVTVKAGRATFKADLRLRVQCGAETEIFGFGAGAELGIYANLIEFVAVLDSTPTCALQSTEWWDLNVGAFAHADVVVDYTTIGAIPTVSTTLLSAPTLTQCWLPIGGAAGGSPAQTGGYLTTATTISVPVNTVPALSVTVSSPAETGGYPDTTTGASYVVSSTASASLGGGYTETLTTITLPTITTAPSESQTGTLSTSTLKYPLGNSSVPLVGTGAPDSTGGDDLVTSTVYSTTVYTITSCAASVVNCPASYQQVVLVTQTVDAYTTICPATAVVTLPSKVPSAVAPSSTSGSLPTVDTVVITDVVVLVPCASPVVETFVPASSLVRPAVETVTATVVPVLPSPSAPTVQSSYTAAASPFIGGAKNAQWNNGTATYSTIANGAGTASASWSHTVTPVPGKTSVPTAAGVVDRGAAAQGLLSVVAGLAVWMLL</sequence>
<reference evidence="2 3" key="1">
    <citation type="submission" date="2018-08" db="EMBL/GenBank/DDBJ databases">
        <title>Draft genome of the lignicolous fungus Coniochaeta pulveracea.</title>
        <authorList>
            <person name="Borstlap C.J."/>
            <person name="De Witt R.N."/>
            <person name="Botha A."/>
            <person name="Volschenk H."/>
        </authorList>
    </citation>
    <scope>NUCLEOTIDE SEQUENCE [LARGE SCALE GENOMIC DNA]</scope>
    <source>
        <strain evidence="2 3">CAB683</strain>
    </source>
</reference>